<dbReference type="Proteomes" id="UP000828251">
    <property type="component" value="Unassembled WGS sequence"/>
</dbReference>
<evidence type="ECO:0000256" key="1">
    <source>
        <dbReference type="ARBA" id="ARBA00022670"/>
    </source>
</evidence>
<dbReference type="GO" id="GO:0008233">
    <property type="term" value="F:peptidase activity"/>
    <property type="evidence" value="ECO:0007669"/>
    <property type="project" value="UniProtKB-KW"/>
</dbReference>
<dbReference type="Pfam" id="PF22936">
    <property type="entry name" value="Pol_BBD"/>
    <property type="match status" value="1"/>
</dbReference>
<dbReference type="SUPFAM" id="SSF53098">
    <property type="entry name" value="Ribonuclease H-like"/>
    <property type="match status" value="1"/>
</dbReference>
<dbReference type="AlphaFoldDB" id="A0A9D3UQT6"/>
<dbReference type="InterPro" id="IPR025724">
    <property type="entry name" value="GAG-pre-integrase_dom"/>
</dbReference>
<dbReference type="Gene3D" id="3.30.420.10">
    <property type="entry name" value="Ribonuclease H-like superfamily/Ribonuclease H"/>
    <property type="match status" value="1"/>
</dbReference>
<organism evidence="3 4">
    <name type="scientific">Gossypium stocksii</name>
    <dbReference type="NCBI Taxonomy" id="47602"/>
    <lineage>
        <taxon>Eukaryota</taxon>
        <taxon>Viridiplantae</taxon>
        <taxon>Streptophyta</taxon>
        <taxon>Embryophyta</taxon>
        <taxon>Tracheophyta</taxon>
        <taxon>Spermatophyta</taxon>
        <taxon>Magnoliopsida</taxon>
        <taxon>eudicotyledons</taxon>
        <taxon>Gunneridae</taxon>
        <taxon>Pentapetalae</taxon>
        <taxon>rosids</taxon>
        <taxon>malvids</taxon>
        <taxon>Malvales</taxon>
        <taxon>Malvaceae</taxon>
        <taxon>Malvoideae</taxon>
        <taxon>Gossypium</taxon>
    </lineage>
</organism>
<protein>
    <recommendedName>
        <fullName evidence="2">Integrase catalytic domain-containing protein</fullName>
    </recommendedName>
</protein>
<dbReference type="PANTHER" id="PTHR42648">
    <property type="entry name" value="TRANSPOSASE, PUTATIVE-RELATED"/>
    <property type="match status" value="1"/>
</dbReference>
<proteinExistence type="predicted"/>
<keyword evidence="1" id="KW-0645">Protease</keyword>
<evidence type="ECO:0000313" key="3">
    <source>
        <dbReference type="EMBL" id="KAH1055756.1"/>
    </source>
</evidence>
<dbReference type="OrthoDB" id="1746033at2759"/>
<feature type="domain" description="Integrase catalytic" evidence="2">
    <location>
        <begin position="173"/>
        <end position="322"/>
    </location>
</feature>
<gene>
    <name evidence="3" type="ORF">J1N35_033821</name>
</gene>
<dbReference type="PANTHER" id="PTHR42648:SF22">
    <property type="entry name" value="REVERSE TRANSCRIPTASE TY1_COPIA-TYPE DOMAIN-CONTAINING PROTEIN"/>
    <property type="match status" value="1"/>
</dbReference>
<name>A0A9D3UQT6_9ROSI</name>
<dbReference type="GO" id="GO:0003676">
    <property type="term" value="F:nucleic acid binding"/>
    <property type="evidence" value="ECO:0007669"/>
    <property type="project" value="InterPro"/>
</dbReference>
<dbReference type="GO" id="GO:0006508">
    <property type="term" value="P:proteolysis"/>
    <property type="evidence" value="ECO:0007669"/>
    <property type="project" value="UniProtKB-KW"/>
</dbReference>
<accession>A0A9D3UQT6</accession>
<dbReference type="InterPro" id="IPR036397">
    <property type="entry name" value="RNaseH_sf"/>
</dbReference>
<keyword evidence="4" id="KW-1185">Reference proteome</keyword>
<dbReference type="InterPro" id="IPR012337">
    <property type="entry name" value="RNaseH-like_sf"/>
</dbReference>
<dbReference type="InterPro" id="IPR039537">
    <property type="entry name" value="Retrotran_Ty1/copia-like"/>
</dbReference>
<evidence type="ECO:0000259" key="2">
    <source>
        <dbReference type="PROSITE" id="PS50994"/>
    </source>
</evidence>
<dbReference type="EMBL" id="JAIQCV010000010">
    <property type="protein sequence ID" value="KAH1055756.1"/>
    <property type="molecule type" value="Genomic_DNA"/>
</dbReference>
<dbReference type="Pfam" id="PF13976">
    <property type="entry name" value="gag_pre-integrs"/>
    <property type="match status" value="1"/>
</dbReference>
<sequence length="322" mass="36431">MTGNNALFYNFFHTFGKAVKTADGSLCKIEGHGTVVLNELIALKNVHFVPNLACNLISVSKLSIDLHCSVIFNDLDYTLQALNSKKMISKASLQNGLYILLTSPKTEISKSFTALGKVDTVMLRHFCLGHPSFQYLAKLFLALFINKKLNFFSCKVFSLAKHTKSSYFPSTYKPSYPFALIHSDIWSPSWVKNADNCKWFITFINDHNKITWTYLLKDKSETAGVFAQFYNMVLTQFGSKIQLFKSDNGSEFFARSIGEFFKEKGIVQLSSFVGTPQQNGIAERKNKHLFQVTRSLLFTTNVPKYLWGGSLINCHIFNQPDA</sequence>
<reference evidence="3 4" key="1">
    <citation type="journal article" date="2021" name="Plant Biotechnol. J.">
        <title>Multi-omics assisted identification of the key and species-specific regulatory components of drought-tolerant mechanisms in Gossypium stocksii.</title>
        <authorList>
            <person name="Yu D."/>
            <person name="Ke L."/>
            <person name="Zhang D."/>
            <person name="Wu Y."/>
            <person name="Sun Y."/>
            <person name="Mei J."/>
            <person name="Sun J."/>
            <person name="Sun Y."/>
        </authorList>
    </citation>
    <scope>NUCLEOTIDE SEQUENCE [LARGE SCALE GENOMIC DNA]</scope>
    <source>
        <strain evidence="4">cv. E1</strain>
        <tissue evidence="3">Leaf</tissue>
    </source>
</reference>
<dbReference type="PROSITE" id="PS50994">
    <property type="entry name" value="INTEGRASE"/>
    <property type="match status" value="1"/>
</dbReference>
<dbReference type="InterPro" id="IPR001584">
    <property type="entry name" value="Integrase_cat-core"/>
</dbReference>
<comment type="caution">
    <text evidence="3">The sequence shown here is derived from an EMBL/GenBank/DDBJ whole genome shotgun (WGS) entry which is preliminary data.</text>
</comment>
<keyword evidence="1" id="KW-0378">Hydrolase</keyword>
<dbReference type="GO" id="GO:0015074">
    <property type="term" value="P:DNA integration"/>
    <property type="evidence" value="ECO:0007669"/>
    <property type="project" value="InterPro"/>
</dbReference>
<dbReference type="Pfam" id="PF00665">
    <property type="entry name" value="rve"/>
    <property type="match status" value="1"/>
</dbReference>
<dbReference type="InterPro" id="IPR054722">
    <property type="entry name" value="PolX-like_BBD"/>
</dbReference>
<evidence type="ECO:0000313" key="4">
    <source>
        <dbReference type="Proteomes" id="UP000828251"/>
    </source>
</evidence>